<evidence type="ECO:0000256" key="1">
    <source>
        <dbReference type="ARBA" id="ARBA00005189"/>
    </source>
</evidence>
<reference evidence="5" key="1">
    <citation type="submission" date="2022-04" db="EMBL/GenBank/DDBJ databases">
        <title>Whole genome sequence of Sphaerotilus sp. FB-5.</title>
        <authorList>
            <person name="Takeda M."/>
            <person name="Narihara S."/>
            <person name="Akimoto M."/>
            <person name="Akimoto R."/>
            <person name="Nishiyashiki S."/>
            <person name="Murakami T."/>
        </authorList>
    </citation>
    <scope>NUCLEOTIDE SEQUENCE</scope>
    <source>
        <strain evidence="5">FB-5</strain>
    </source>
</reference>
<dbReference type="GO" id="GO:0016746">
    <property type="term" value="F:acyltransferase activity"/>
    <property type="evidence" value="ECO:0007669"/>
    <property type="project" value="UniProtKB-KW"/>
</dbReference>
<gene>
    <name evidence="5" type="ORF">CATMQ487_29000</name>
</gene>
<evidence type="ECO:0000256" key="3">
    <source>
        <dbReference type="ARBA" id="ARBA00023315"/>
    </source>
</evidence>
<comment type="pathway">
    <text evidence="1">Lipid metabolism.</text>
</comment>
<dbReference type="Proteomes" id="UP001057498">
    <property type="component" value="Chromosome"/>
</dbReference>
<keyword evidence="3 5" id="KW-0012">Acyltransferase</keyword>
<evidence type="ECO:0000259" key="4">
    <source>
        <dbReference type="SMART" id="SM00563"/>
    </source>
</evidence>
<accession>A0ABM7YN80</accession>
<dbReference type="EMBL" id="AP025730">
    <property type="protein sequence ID" value="BDI05930.1"/>
    <property type="molecule type" value="Genomic_DNA"/>
</dbReference>
<keyword evidence="6" id="KW-1185">Reference proteome</keyword>
<organism evidence="5 6">
    <name type="scientific">Sphaerotilus microaerophilus</name>
    <dbReference type="NCBI Taxonomy" id="2914710"/>
    <lineage>
        <taxon>Bacteria</taxon>
        <taxon>Pseudomonadati</taxon>
        <taxon>Pseudomonadota</taxon>
        <taxon>Betaproteobacteria</taxon>
        <taxon>Burkholderiales</taxon>
        <taxon>Sphaerotilaceae</taxon>
        <taxon>Sphaerotilus</taxon>
    </lineage>
</organism>
<name>A0ABM7YN80_9BURK</name>
<feature type="domain" description="Phospholipid/glycerol acyltransferase" evidence="4">
    <location>
        <begin position="41"/>
        <end position="158"/>
    </location>
</feature>
<dbReference type="SUPFAM" id="SSF69593">
    <property type="entry name" value="Glycerol-3-phosphate (1)-acyltransferase"/>
    <property type="match status" value="1"/>
</dbReference>
<dbReference type="PANTHER" id="PTHR10434:SF9">
    <property type="entry name" value="PHOSPHOLIPID_GLYCEROL ACYLTRANSFERASE DOMAIN-CONTAINING PROTEIN"/>
    <property type="match status" value="1"/>
</dbReference>
<dbReference type="SMART" id="SM00563">
    <property type="entry name" value="PlsC"/>
    <property type="match status" value="1"/>
</dbReference>
<evidence type="ECO:0000313" key="5">
    <source>
        <dbReference type="EMBL" id="BDI05930.1"/>
    </source>
</evidence>
<evidence type="ECO:0000313" key="6">
    <source>
        <dbReference type="Proteomes" id="UP001057498"/>
    </source>
</evidence>
<dbReference type="RefSeq" id="WP_251969259.1">
    <property type="nucleotide sequence ID" value="NZ_AP025730.1"/>
</dbReference>
<dbReference type="Pfam" id="PF01553">
    <property type="entry name" value="Acyltransferase"/>
    <property type="match status" value="1"/>
</dbReference>
<proteinExistence type="predicted"/>
<keyword evidence="2" id="KW-0808">Transferase</keyword>
<sequence>MAHKTTDPAALFFPGRSWAGQLLRLFGWRIEFSGLPGRQGVIAVYPHTSNWDFPVGLLAKWALGLPVRFWAKDSLFRTPLLGPFMRWVGGIAVDRSAAHGLVGSTVQQMQAARQQGEWFWLALAPEGTRRPVPGWRSGFYRVALGAQVPLGVASLDYGRRVVRLTDFLTLSGDEAQDLTRIAACLEGVRGFNPAAAGPVRLV</sequence>
<dbReference type="InterPro" id="IPR002123">
    <property type="entry name" value="Plipid/glycerol_acylTrfase"/>
</dbReference>
<evidence type="ECO:0000256" key="2">
    <source>
        <dbReference type="ARBA" id="ARBA00022679"/>
    </source>
</evidence>
<dbReference type="PANTHER" id="PTHR10434">
    <property type="entry name" value="1-ACYL-SN-GLYCEROL-3-PHOSPHATE ACYLTRANSFERASE"/>
    <property type="match status" value="1"/>
</dbReference>
<protein>
    <submittedName>
        <fullName evidence="5">Acyltransferase</fullName>
    </submittedName>
</protein>